<dbReference type="GO" id="GO:0003676">
    <property type="term" value="F:nucleic acid binding"/>
    <property type="evidence" value="ECO:0007669"/>
    <property type="project" value="InterPro"/>
</dbReference>
<sequence length="131" mass="14071">MEAVDQHHQIDDAIDAASSDPATPRRRTNPLRFVSAGMWHGQSIAEKDRDKQLRMAARRRLAYVEVTDPGAGLPPGYLEHSKGARMLAAMGYKVGMGIGKDPGIRIPVERPRPPKAGLGGIQDASGSTADC</sequence>
<comment type="caution">
    <text evidence="3">The sequence shown here is derived from an EMBL/GenBank/DDBJ whole genome shotgun (WGS) entry which is preliminary data.</text>
</comment>
<organism evidence="3 4">
    <name type="scientific">Lolium multiflorum</name>
    <name type="common">Italian ryegrass</name>
    <name type="synonym">Lolium perenne subsp. multiflorum</name>
    <dbReference type="NCBI Taxonomy" id="4521"/>
    <lineage>
        <taxon>Eukaryota</taxon>
        <taxon>Viridiplantae</taxon>
        <taxon>Streptophyta</taxon>
        <taxon>Embryophyta</taxon>
        <taxon>Tracheophyta</taxon>
        <taxon>Spermatophyta</taxon>
        <taxon>Magnoliopsida</taxon>
        <taxon>Liliopsida</taxon>
        <taxon>Poales</taxon>
        <taxon>Poaceae</taxon>
        <taxon>BOP clade</taxon>
        <taxon>Pooideae</taxon>
        <taxon>Poodae</taxon>
        <taxon>Poeae</taxon>
        <taxon>Poeae Chloroplast Group 2 (Poeae type)</taxon>
        <taxon>Loliodinae</taxon>
        <taxon>Loliinae</taxon>
        <taxon>Lolium</taxon>
    </lineage>
</organism>
<feature type="domain" description="G-patch" evidence="2">
    <location>
        <begin position="81"/>
        <end position="109"/>
    </location>
</feature>
<evidence type="ECO:0000313" key="4">
    <source>
        <dbReference type="Proteomes" id="UP001231189"/>
    </source>
</evidence>
<reference evidence="3" key="1">
    <citation type="submission" date="2023-07" db="EMBL/GenBank/DDBJ databases">
        <title>A chromosome-level genome assembly of Lolium multiflorum.</title>
        <authorList>
            <person name="Chen Y."/>
            <person name="Copetti D."/>
            <person name="Kolliker R."/>
            <person name="Studer B."/>
        </authorList>
    </citation>
    <scope>NUCLEOTIDE SEQUENCE</scope>
    <source>
        <strain evidence="3">02402/16</strain>
        <tissue evidence="3">Leaf</tissue>
    </source>
</reference>
<gene>
    <name evidence="3" type="ORF">QYE76_050746</name>
</gene>
<dbReference type="EMBL" id="JAUUTY010000003">
    <property type="protein sequence ID" value="KAK1662587.1"/>
    <property type="molecule type" value="Genomic_DNA"/>
</dbReference>
<protein>
    <recommendedName>
        <fullName evidence="2">G-patch domain-containing protein</fullName>
    </recommendedName>
</protein>
<feature type="compositionally biased region" description="Basic and acidic residues" evidence="1">
    <location>
        <begin position="1"/>
        <end position="11"/>
    </location>
</feature>
<dbReference type="Proteomes" id="UP001231189">
    <property type="component" value="Unassembled WGS sequence"/>
</dbReference>
<dbReference type="Pfam" id="PF01585">
    <property type="entry name" value="G-patch"/>
    <property type="match status" value="1"/>
</dbReference>
<dbReference type="InterPro" id="IPR000467">
    <property type="entry name" value="G_patch_dom"/>
</dbReference>
<feature type="region of interest" description="Disordered" evidence="1">
    <location>
        <begin position="1"/>
        <end position="29"/>
    </location>
</feature>
<keyword evidence="4" id="KW-1185">Reference proteome</keyword>
<feature type="region of interest" description="Disordered" evidence="1">
    <location>
        <begin position="101"/>
        <end position="131"/>
    </location>
</feature>
<evidence type="ECO:0000259" key="2">
    <source>
        <dbReference type="Pfam" id="PF01585"/>
    </source>
</evidence>
<proteinExistence type="predicted"/>
<name>A0AAD8WHA5_LOLMU</name>
<evidence type="ECO:0000256" key="1">
    <source>
        <dbReference type="SAM" id="MobiDB-lite"/>
    </source>
</evidence>
<dbReference type="AlphaFoldDB" id="A0AAD8WHA5"/>
<accession>A0AAD8WHA5</accession>
<evidence type="ECO:0000313" key="3">
    <source>
        <dbReference type="EMBL" id="KAK1662587.1"/>
    </source>
</evidence>